<evidence type="ECO:0000313" key="4">
    <source>
        <dbReference type="EMBL" id="KKF34069.1"/>
    </source>
</evidence>
<keyword evidence="3" id="KW-0614">Plasmid</keyword>
<feature type="chain" id="PRO_5033228973" evidence="1">
    <location>
        <begin position="22"/>
        <end position="155"/>
    </location>
</feature>
<sequence length="155" mass="17459">MRLIKSLILVAVCLCSMNASAFCFVQAGERYHLDPMLLEAIAMQESSLNPRITNDNGPRLGKDYGLMQINSRHIPELVRMGVIRSPQDLLNDPCLNVQIGAWILARHLRTCGVNWHCLGSYNAGFSDKNAGKREHYANLIYNLYVRVNRSQKITG</sequence>
<evidence type="ECO:0000259" key="2">
    <source>
        <dbReference type="Pfam" id="PF01464"/>
    </source>
</evidence>
<dbReference type="SUPFAM" id="SSF53955">
    <property type="entry name" value="Lysozyme-like"/>
    <property type="match status" value="1"/>
</dbReference>
<reference evidence="4 5" key="1">
    <citation type="submission" date="2015-01" db="EMBL/GenBank/DDBJ databases">
        <title>Erwinia tracheiphila.</title>
        <authorList>
            <person name="Shapiro L.R."/>
        </authorList>
    </citation>
    <scope>NUCLEOTIDE SEQUENCE [LARGE SCALE GENOMIC DNA]</scope>
    <source>
        <strain evidence="4 5">BuffGH</strain>
    </source>
</reference>
<dbReference type="Proteomes" id="UP000033924">
    <property type="component" value="Unassembled WGS sequence"/>
</dbReference>
<geneLocation type="plasmid" evidence="3 6">
    <name>unnamed3</name>
</geneLocation>
<keyword evidence="5" id="KW-1185">Reference proteome</keyword>
<keyword evidence="1" id="KW-0732">Signal</keyword>
<evidence type="ECO:0000313" key="3">
    <source>
        <dbReference type="EMBL" id="AXF79098.1"/>
    </source>
</evidence>
<reference evidence="3 6" key="2">
    <citation type="submission" date="2016-01" db="EMBL/GenBank/DDBJ databases">
        <authorList>
            <person name="Oliw E.H."/>
        </authorList>
    </citation>
    <scope>NUCLEOTIDE SEQUENCE [LARGE SCALE GENOMIC DNA]</scope>
    <source>
        <strain evidence="3 6">MDcuke</strain>
        <plasmid evidence="3 6">unnamed3</plasmid>
    </source>
</reference>
<dbReference type="InterPro" id="IPR023346">
    <property type="entry name" value="Lysozyme-like_dom_sf"/>
</dbReference>
<dbReference type="AlphaFoldDB" id="A0A0M2K546"/>
<accession>A0A0M2K546</accession>
<organism evidence="4 5">
    <name type="scientific">Erwinia tracheiphila</name>
    <dbReference type="NCBI Taxonomy" id="65700"/>
    <lineage>
        <taxon>Bacteria</taxon>
        <taxon>Pseudomonadati</taxon>
        <taxon>Pseudomonadota</taxon>
        <taxon>Gammaproteobacteria</taxon>
        <taxon>Enterobacterales</taxon>
        <taxon>Erwiniaceae</taxon>
        <taxon>Erwinia</taxon>
    </lineage>
</organism>
<evidence type="ECO:0000313" key="6">
    <source>
        <dbReference type="Proteomes" id="UP000264980"/>
    </source>
</evidence>
<dbReference type="STRING" id="65700.SY86_25925"/>
<dbReference type="PATRIC" id="fig|65700.7.peg.6408"/>
<dbReference type="EMBL" id="JXNU01000007">
    <property type="protein sequence ID" value="KKF34069.1"/>
    <property type="molecule type" value="Genomic_DNA"/>
</dbReference>
<dbReference type="Proteomes" id="UP000264980">
    <property type="component" value="Plasmid unnamed3"/>
</dbReference>
<feature type="domain" description="Transglycosylase SLT" evidence="2">
    <location>
        <begin position="23"/>
        <end position="141"/>
    </location>
</feature>
<protein>
    <submittedName>
        <fullName evidence="4">Lytic transglycosylase</fullName>
    </submittedName>
</protein>
<dbReference type="Gene3D" id="1.10.530.10">
    <property type="match status" value="1"/>
</dbReference>
<dbReference type="RefSeq" id="WP_016193183.1">
    <property type="nucleotide sequence ID" value="NZ_CP013973.1"/>
</dbReference>
<gene>
    <name evidence="3" type="ORF">AV903_26955</name>
    <name evidence="4" type="ORF">SY86_25925</name>
</gene>
<evidence type="ECO:0000313" key="5">
    <source>
        <dbReference type="Proteomes" id="UP000033924"/>
    </source>
</evidence>
<evidence type="ECO:0000256" key="1">
    <source>
        <dbReference type="SAM" id="SignalP"/>
    </source>
</evidence>
<dbReference type="Pfam" id="PF01464">
    <property type="entry name" value="SLT"/>
    <property type="match status" value="1"/>
</dbReference>
<proteinExistence type="predicted"/>
<dbReference type="CDD" id="cd13400">
    <property type="entry name" value="LT_IagB-like"/>
    <property type="match status" value="1"/>
</dbReference>
<name>A0A0M2K546_9GAMM</name>
<feature type="signal peptide" evidence="1">
    <location>
        <begin position="1"/>
        <end position="21"/>
    </location>
</feature>
<dbReference type="EMBL" id="CP013973">
    <property type="protein sequence ID" value="AXF79098.1"/>
    <property type="molecule type" value="Genomic_DNA"/>
</dbReference>
<dbReference type="InterPro" id="IPR008258">
    <property type="entry name" value="Transglycosylase_SLT_dom_1"/>
</dbReference>